<sequence length="247" mass="27804">MSITFSLLWDCELHKWQNITSVEEEIYDYHLLQGYQSEASKVMALVEDISALLGGNHTVRRPSSGPILHGSPALVPPQITASNNNFTREESTDGIEETGTGLGMPPPSNRSQSFPRSVTPIYPHHHMVTNSPRQPFHHHVRSTAGDLGTSEEHVLITAFDPSSRPQISMIPSEEANNNNPPSVEMRVNNSNSYYMGEVPPPPLHQVHHQPQRALLHNTAQTRQHLRWVPVWQHLAYSMKLIFLNLII</sequence>
<reference evidence="2 3" key="1">
    <citation type="submission" date="2019-05" db="EMBL/GenBank/DDBJ databases">
        <title>Another draft genome of Portunus trituberculatus and its Hox gene families provides insights of decapod evolution.</title>
        <authorList>
            <person name="Jeong J.-H."/>
            <person name="Song I."/>
            <person name="Kim S."/>
            <person name="Choi T."/>
            <person name="Kim D."/>
            <person name="Ryu S."/>
            <person name="Kim W."/>
        </authorList>
    </citation>
    <scope>NUCLEOTIDE SEQUENCE [LARGE SCALE GENOMIC DNA]</scope>
    <source>
        <tissue evidence="2">Muscle</tissue>
    </source>
</reference>
<evidence type="ECO:0000256" key="1">
    <source>
        <dbReference type="SAM" id="MobiDB-lite"/>
    </source>
</evidence>
<organism evidence="2 3">
    <name type="scientific">Portunus trituberculatus</name>
    <name type="common">Swimming crab</name>
    <name type="synonym">Neptunus trituberculatus</name>
    <dbReference type="NCBI Taxonomy" id="210409"/>
    <lineage>
        <taxon>Eukaryota</taxon>
        <taxon>Metazoa</taxon>
        <taxon>Ecdysozoa</taxon>
        <taxon>Arthropoda</taxon>
        <taxon>Crustacea</taxon>
        <taxon>Multicrustacea</taxon>
        <taxon>Malacostraca</taxon>
        <taxon>Eumalacostraca</taxon>
        <taxon>Eucarida</taxon>
        <taxon>Decapoda</taxon>
        <taxon>Pleocyemata</taxon>
        <taxon>Brachyura</taxon>
        <taxon>Eubrachyura</taxon>
        <taxon>Portunoidea</taxon>
        <taxon>Portunidae</taxon>
        <taxon>Portuninae</taxon>
        <taxon>Portunus</taxon>
    </lineage>
</organism>
<feature type="region of interest" description="Disordered" evidence="1">
    <location>
        <begin position="89"/>
        <end position="114"/>
    </location>
</feature>
<dbReference type="Proteomes" id="UP000324222">
    <property type="component" value="Unassembled WGS sequence"/>
</dbReference>
<dbReference type="EMBL" id="VSRR010054767">
    <property type="protein sequence ID" value="MPC80696.1"/>
    <property type="molecule type" value="Genomic_DNA"/>
</dbReference>
<comment type="caution">
    <text evidence="2">The sequence shown here is derived from an EMBL/GenBank/DDBJ whole genome shotgun (WGS) entry which is preliminary data.</text>
</comment>
<protein>
    <submittedName>
        <fullName evidence="2">Uncharacterized protein</fullName>
    </submittedName>
</protein>
<name>A0A5B7IFG3_PORTR</name>
<dbReference type="AlphaFoldDB" id="A0A5B7IFG3"/>
<dbReference type="OrthoDB" id="5572587at2759"/>
<evidence type="ECO:0000313" key="2">
    <source>
        <dbReference type="EMBL" id="MPC80696.1"/>
    </source>
</evidence>
<accession>A0A5B7IFG3</accession>
<proteinExistence type="predicted"/>
<keyword evidence="3" id="KW-1185">Reference proteome</keyword>
<gene>
    <name evidence="2" type="ORF">E2C01_075284</name>
</gene>
<evidence type="ECO:0000313" key="3">
    <source>
        <dbReference type="Proteomes" id="UP000324222"/>
    </source>
</evidence>